<accession>A0A1U9YQ88</accession>
<dbReference type="PANTHER" id="PTHR42954">
    <property type="entry name" value="FE(2+) TRANSPORT PROTEIN A"/>
    <property type="match status" value="1"/>
</dbReference>
<evidence type="ECO:0000259" key="1">
    <source>
        <dbReference type="SMART" id="SM00899"/>
    </source>
</evidence>
<dbReference type="GO" id="GO:0046914">
    <property type="term" value="F:transition metal ion binding"/>
    <property type="evidence" value="ECO:0007669"/>
    <property type="project" value="InterPro"/>
</dbReference>
<dbReference type="Gene3D" id="2.30.30.90">
    <property type="match status" value="1"/>
</dbReference>
<organism evidence="2 3">
    <name type="scientific">Paenibacillus larvae subsp. pulvifaciens</name>
    <dbReference type="NCBI Taxonomy" id="1477"/>
    <lineage>
        <taxon>Bacteria</taxon>
        <taxon>Bacillati</taxon>
        <taxon>Bacillota</taxon>
        <taxon>Bacilli</taxon>
        <taxon>Bacillales</taxon>
        <taxon>Paenibacillaceae</taxon>
        <taxon>Paenibacillus</taxon>
    </lineage>
</organism>
<gene>
    <name evidence="2" type="ORF">B7C51_15585</name>
</gene>
<dbReference type="RefSeq" id="WP_024095205.1">
    <property type="nucleotide sequence ID" value="NZ_CP019794.1"/>
</dbReference>
<evidence type="ECO:0000313" key="3">
    <source>
        <dbReference type="Proteomes" id="UP000192727"/>
    </source>
</evidence>
<name>A0A1U9YQ88_9BACL</name>
<dbReference type="SUPFAM" id="SSF50037">
    <property type="entry name" value="C-terminal domain of transcriptional repressors"/>
    <property type="match status" value="1"/>
</dbReference>
<dbReference type="SMART" id="SM00899">
    <property type="entry name" value="FeoA"/>
    <property type="match status" value="1"/>
</dbReference>
<dbReference type="InterPro" id="IPR008988">
    <property type="entry name" value="Transcriptional_repressor_C"/>
</dbReference>
<sequence>MKLTENFVGKQVRITDVSSVSDLVKRRLVDFGIMEGTVIKLKKTLPFGGPFTIESEGQWIAIRRREALNIQVEAVV</sequence>
<reference evidence="2 3" key="1">
    <citation type="submission" date="2017-03" db="EMBL/GenBank/DDBJ databases">
        <title>Paenibacillus larvae genome sequencing.</title>
        <authorList>
            <person name="Dingman D.W."/>
        </authorList>
    </citation>
    <scope>NUCLEOTIDE SEQUENCE [LARGE SCALE GENOMIC DNA]</scope>
    <source>
        <strain evidence="2 3">SAG 10367</strain>
    </source>
</reference>
<dbReference type="Pfam" id="PF04023">
    <property type="entry name" value="FeoA"/>
    <property type="match status" value="1"/>
</dbReference>
<dbReference type="AlphaFoldDB" id="A0A1U9YQ88"/>
<proteinExistence type="predicted"/>
<feature type="domain" description="Ferrous iron transporter FeoA-like" evidence="1">
    <location>
        <begin position="1"/>
        <end position="74"/>
    </location>
</feature>
<evidence type="ECO:0000313" key="2">
    <source>
        <dbReference type="EMBL" id="ARF68911.1"/>
    </source>
</evidence>
<dbReference type="InterPro" id="IPR007167">
    <property type="entry name" value="Fe-transptr_FeoA-like"/>
</dbReference>
<protein>
    <submittedName>
        <fullName evidence="2">Ferrous iron transport protein A</fullName>
    </submittedName>
</protein>
<dbReference type="PANTHER" id="PTHR42954:SF1">
    <property type="entry name" value="FERROUS IRON TRANSPORTER FEOA DOMAIN-CONTAINING PROTEIN"/>
    <property type="match status" value="1"/>
</dbReference>
<dbReference type="GeneID" id="64217581"/>
<dbReference type="InterPro" id="IPR038157">
    <property type="entry name" value="FeoA_core_dom"/>
</dbReference>
<dbReference type="InterPro" id="IPR052713">
    <property type="entry name" value="FeoA"/>
</dbReference>
<dbReference type="Proteomes" id="UP000192727">
    <property type="component" value="Chromosome"/>
</dbReference>
<dbReference type="EMBL" id="CP020557">
    <property type="protein sequence ID" value="ARF68911.1"/>
    <property type="molecule type" value="Genomic_DNA"/>
</dbReference>